<organism evidence="1 2">
    <name type="scientific">Paenibacillus catalpae</name>
    <dbReference type="NCBI Taxonomy" id="1045775"/>
    <lineage>
        <taxon>Bacteria</taxon>
        <taxon>Bacillati</taxon>
        <taxon>Bacillota</taxon>
        <taxon>Bacilli</taxon>
        <taxon>Bacillales</taxon>
        <taxon>Paenibacillaceae</taxon>
        <taxon>Paenibacillus</taxon>
    </lineage>
</organism>
<evidence type="ECO:0000313" key="2">
    <source>
        <dbReference type="Proteomes" id="UP000198855"/>
    </source>
</evidence>
<dbReference type="Proteomes" id="UP000198855">
    <property type="component" value="Unassembled WGS sequence"/>
</dbReference>
<dbReference type="STRING" id="1045775.SAMN05216378_4953"/>
<accession>A0A1I2FQK5</accession>
<proteinExistence type="predicted"/>
<keyword evidence="2" id="KW-1185">Reference proteome</keyword>
<sequence>MMQGQTSRTPAEKDGFLTEIHCYLDGIYSPLSYNEGVNYQYLSFIGRKEGGCFIGFCKRIHNFLRQEERVNDNAY</sequence>
<gene>
    <name evidence="1" type="ORF">SAMN05216378_4953</name>
</gene>
<dbReference type="AlphaFoldDB" id="A0A1I2FQK5"/>
<evidence type="ECO:0000313" key="1">
    <source>
        <dbReference type="EMBL" id="SFF06731.1"/>
    </source>
</evidence>
<name>A0A1I2FQK5_9BACL</name>
<protein>
    <submittedName>
        <fullName evidence="1">Uncharacterized protein</fullName>
    </submittedName>
</protein>
<reference evidence="2" key="1">
    <citation type="submission" date="2016-10" db="EMBL/GenBank/DDBJ databases">
        <authorList>
            <person name="Varghese N."/>
            <person name="Submissions S."/>
        </authorList>
    </citation>
    <scope>NUCLEOTIDE SEQUENCE [LARGE SCALE GENOMIC DNA]</scope>
    <source>
        <strain evidence="2">CGMCC 1.10784</strain>
    </source>
</reference>
<dbReference type="EMBL" id="FOMT01000005">
    <property type="protein sequence ID" value="SFF06731.1"/>
    <property type="molecule type" value="Genomic_DNA"/>
</dbReference>